<feature type="signal peptide" evidence="1">
    <location>
        <begin position="1"/>
        <end position="22"/>
    </location>
</feature>
<dbReference type="Proteomes" id="UP001165679">
    <property type="component" value="Unassembled WGS sequence"/>
</dbReference>
<organism evidence="2 3">
    <name type="scientific">Limobrevibacterium gyesilva</name>
    <dbReference type="NCBI Taxonomy" id="2991712"/>
    <lineage>
        <taxon>Bacteria</taxon>
        <taxon>Pseudomonadati</taxon>
        <taxon>Pseudomonadota</taxon>
        <taxon>Alphaproteobacteria</taxon>
        <taxon>Acetobacterales</taxon>
        <taxon>Acetobacteraceae</taxon>
        <taxon>Limobrevibacterium</taxon>
    </lineage>
</organism>
<feature type="chain" id="PRO_5041281809" evidence="1">
    <location>
        <begin position="23"/>
        <end position="217"/>
    </location>
</feature>
<evidence type="ECO:0000313" key="2">
    <source>
        <dbReference type="EMBL" id="MCW3473995.1"/>
    </source>
</evidence>
<sequence length="217" mass="22622">MKLARRLILTAPALLLARPAAAARLRPDRPGPVVLLPAESGRMALRCEGIDDAVTVPGARARIAMLLPVAGRDIAGIAFAADGIAGRLDLMALAGWDGARLRILGMEVLGWAGADGSSLSSRFAGVGDRTRLRVQRVAAMPRPGAPKVGAPKVWETWTDLLAWRDRAPLADSPVRPGAPGSWQARLAAMRARAAALLDPPCLAVTAELQAAFGALPG</sequence>
<reference evidence="2" key="1">
    <citation type="submission" date="2022-09" db="EMBL/GenBank/DDBJ databases">
        <title>Rhodovastum sp. nov. RN2-1 isolated from soil in Seongnam, South Korea.</title>
        <authorList>
            <person name="Le N.T."/>
        </authorList>
    </citation>
    <scope>NUCLEOTIDE SEQUENCE</scope>
    <source>
        <strain evidence="2">RN2-1</strain>
    </source>
</reference>
<gene>
    <name evidence="2" type="ORF">OL599_05340</name>
</gene>
<comment type="caution">
    <text evidence="2">The sequence shown here is derived from an EMBL/GenBank/DDBJ whole genome shotgun (WGS) entry which is preliminary data.</text>
</comment>
<evidence type="ECO:0000256" key="1">
    <source>
        <dbReference type="SAM" id="SignalP"/>
    </source>
</evidence>
<proteinExistence type="predicted"/>
<dbReference type="RefSeq" id="WP_264712615.1">
    <property type="nucleotide sequence ID" value="NZ_JAPDNT010000002.1"/>
</dbReference>
<keyword evidence="1" id="KW-0732">Signal</keyword>
<reference evidence="2" key="2">
    <citation type="submission" date="2022-10" db="EMBL/GenBank/DDBJ databases">
        <authorList>
            <person name="Trinh H.N."/>
        </authorList>
    </citation>
    <scope>NUCLEOTIDE SEQUENCE</scope>
    <source>
        <strain evidence="2">RN2-1</strain>
    </source>
</reference>
<keyword evidence="3" id="KW-1185">Reference proteome</keyword>
<name>A0AA41YP90_9PROT</name>
<dbReference type="EMBL" id="JAPDNT010000002">
    <property type="protein sequence ID" value="MCW3473995.1"/>
    <property type="molecule type" value="Genomic_DNA"/>
</dbReference>
<accession>A0AA41YP90</accession>
<dbReference type="AlphaFoldDB" id="A0AA41YP90"/>
<evidence type="ECO:0000313" key="3">
    <source>
        <dbReference type="Proteomes" id="UP001165679"/>
    </source>
</evidence>
<protein>
    <submittedName>
        <fullName evidence="2">Uncharacterized protein</fullName>
    </submittedName>
</protein>